<name>G7YUU5_CLOSI</name>
<dbReference type="InterPro" id="IPR053033">
    <property type="entry name" value="Androglobin-like"/>
</dbReference>
<feature type="region of interest" description="Disordered" evidence="1">
    <location>
        <begin position="497"/>
        <end position="520"/>
    </location>
</feature>
<feature type="compositionally biased region" description="Low complexity" evidence="1">
    <location>
        <begin position="203"/>
        <end position="214"/>
    </location>
</feature>
<reference key="2">
    <citation type="submission" date="2011-10" db="EMBL/GenBank/DDBJ databases">
        <title>The genome and transcriptome sequence of Clonorchis sinensis provide insights into the carcinogenic liver fluke.</title>
        <authorList>
            <person name="Wang X."/>
            <person name="Huang Y."/>
            <person name="Chen W."/>
            <person name="Liu H."/>
            <person name="Guo L."/>
            <person name="Chen Y."/>
            <person name="Luo F."/>
            <person name="Zhou W."/>
            <person name="Sun J."/>
            <person name="Mao Q."/>
            <person name="Liang P."/>
            <person name="Zhou C."/>
            <person name="Tian Y."/>
            <person name="Men J."/>
            <person name="Lv X."/>
            <person name="Huang L."/>
            <person name="Zhou J."/>
            <person name="Hu Y."/>
            <person name="Li R."/>
            <person name="Zhang F."/>
            <person name="Lei H."/>
            <person name="Li X."/>
            <person name="Hu X."/>
            <person name="Liang C."/>
            <person name="Xu J."/>
            <person name="Wu Z."/>
            <person name="Yu X."/>
        </authorList>
    </citation>
    <scope>NUCLEOTIDE SEQUENCE</scope>
    <source>
        <strain>Henan</strain>
    </source>
</reference>
<feature type="region of interest" description="Disordered" evidence="1">
    <location>
        <begin position="416"/>
        <end position="453"/>
    </location>
</feature>
<feature type="region of interest" description="Disordered" evidence="1">
    <location>
        <begin position="192"/>
        <end position="214"/>
    </location>
</feature>
<dbReference type="EMBL" id="DF144353">
    <property type="protein sequence ID" value="GAA56725.1"/>
    <property type="molecule type" value="Genomic_DNA"/>
</dbReference>
<keyword evidence="3" id="KW-1185">Reference proteome</keyword>
<evidence type="ECO:0000313" key="3">
    <source>
        <dbReference type="Proteomes" id="UP000008909"/>
    </source>
</evidence>
<dbReference type="Proteomes" id="UP000008909">
    <property type="component" value="Unassembled WGS sequence"/>
</dbReference>
<evidence type="ECO:0000256" key="1">
    <source>
        <dbReference type="SAM" id="MobiDB-lite"/>
    </source>
</evidence>
<dbReference type="AlphaFoldDB" id="G7YUU5"/>
<feature type="compositionally biased region" description="Low complexity" evidence="1">
    <location>
        <begin position="416"/>
        <end position="433"/>
    </location>
</feature>
<feature type="region of interest" description="Disordered" evidence="1">
    <location>
        <begin position="788"/>
        <end position="822"/>
    </location>
</feature>
<evidence type="ECO:0000313" key="2">
    <source>
        <dbReference type="EMBL" id="GAA56725.1"/>
    </source>
</evidence>
<feature type="compositionally biased region" description="Basic and acidic residues" evidence="1">
    <location>
        <begin position="441"/>
        <end position="453"/>
    </location>
</feature>
<feature type="compositionally biased region" description="Basic residues" evidence="1">
    <location>
        <begin position="805"/>
        <end position="822"/>
    </location>
</feature>
<reference evidence="2" key="1">
    <citation type="journal article" date="2011" name="Genome Biol.">
        <title>The draft genome of the carcinogenic human liver fluke Clonorchis sinensis.</title>
        <authorList>
            <person name="Wang X."/>
            <person name="Chen W."/>
            <person name="Huang Y."/>
            <person name="Sun J."/>
            <person name="Men J."/>
            <person name="Liu H."/>
            <person name="Luo F."/>
            <person name="Guo L."/>
            <person name="Lv X."/>
            <person name="Deng C."/>
            <person name="Zhou C."/>
            <person name="Fan Y."/>
            <person name="Li X."/>
            <person name="Huang L."/>
            <person name="Hu Y."/>
            <person name="Liang C."/>
            <person name="Hu X."/>
            <person name="Xu J."/>
            <person name="Yu X."/>
        </authorList>
    </citation>
    <scope>NUCLEOTIDE SEQUENCE [LARGE SCALE GENOMIC DNA]</scope>
    <source>
        <strain evidence="2">Henan</strain>
    </source>
</reference>
<feature type="region of interest" description="Disordered" evidence="1">
    <location>
        <begin position="344"/>
        <end position="363"/>
    </location>
</feature>
<gene>
    <name evidence="2" type="ORF">CLF_111415</name>
</gene>
<feature type="region of interest" description="Disordered" evidence="1">
    <location>
        <begin position="31"/>
        <end position="134"/>
    </location>
</feature>
<dbReference type="PANTHER" id="PTHR46298">
    <property type="entry name" value="ANDROGLOBIN"/>
    <property type="match status" value="1"/>
</dbReference>
<organism evidence="2 3">
    <name type="scientific">Clonorchis sinensis</name>
    <name type="common">Chinese liver fluke</name>
    <dbReference type="NCBI Taxonomy" id="79923"/>
    <lineage>
        <taxon>Eukaryota</taxon>
        <taxon>Metazoa</taxon>
        <taxon>Spiralia</taxon>
        <taxon>Lophotrochozoa</taxon>
        <taxon>Platyhelminthes</taxon>
        <taxon>Trematoda</taxon>
        <taxon>Digenea</taxon>
        <taxon>Opisthorchiida</taxon>
        <taxon>Opisthorchiata</taxon>
        <taxon>Opisthorchiidae</taxon>
        <taxon>Clonorchis</taxon>
    </lineage>
</organism>
<sequence>MNIRWWSTIRQWHALDIGKCGHSERRVKIHTTTTDGRGGGNRQAFQREQNGTDKRVESGFRSAEMTRGDVQLSAKWSGSKSTKSKQSKIRLTTTNPKPIVPAPPDEHRRTTSVNDPKRNIPLKCPRQKKQGRKVRVDRDQLITVHLRLSAPSVPVRLSIFHSNQLVTAATGVGDVCVRTQLLRSTRDLPISQSRSLTKEDQSDSSSTGRRSVTSSARKTGKVSVLWCFVWLDHDNFENNCVNYWNIRLSEMKALTARERKTKTECGRYKVSALCLYGLQKANNSATIITSIRQSILLNVVARFTLTKPAIFVKNSHRCDRKTRMRSLPPSQHRRPNIDSHLLVISRSNGHGPDKTGKTSRPLATKEHLQANAWIFKSEAIRRTNTENERIPTKRPTECLINTVLLYTVWLRSTSRQSSAGSSGRKSRESSVTSTSQTKRLSSREGHPLSGDRRSHIHPCWIEAHVDRNAWPLSLENWSFLVEQKQAQLEEFLARRQRETPTRQRTTTVATKSPKEKQITPTPEIDERQAHWKMRIILDATKLNEVRILPEENIAERVRAMKAAWEELEPGRAKRAALSREKYLRAIAINMETSNVEKTALQSSDPAGKDPYCLCKTDAILREDLPVEPAAQSCGEGFDSRARYTLDPPPSLSNTPSESFRLEKARLAETLGHIEQQRLEEAIRLLRLLDESSFIGTQYLKALNEEEITSDPSESVTLKQKVYNEFQKACDEAKECLKAEKTRERDMFILLMKTLQLLNDKSRAAYFESCEALRCKLLDTYRKEQEILKERESALDQPDSRTSSGRQRRKQRDSGKKSKKRNP</sequence>
<proteinExistence type="predicted"/>
<dbReference type="PANTHER" id="PTHR46298:SF1">
    <property type="entry name" value="ANDROGLOBIN"/>
    <property type="match status" value="1"/>
</dbReference>
<protein>
    <submittedName>
        <fullName evidence="2">Uncharacterized protein</fullName>
    </submittedName>
</protein>
<accession>G7YUU5</accession>